<reference evidence="2 3" key="1">
    <citation type="journal article" date="2017" name="PLoS Biol.">
        <title>The sea cucumber genome provides insights into morphological evolution and visceral regeneration.</title>
        <authorList>
            <person name="Zhang X."/>
            <person name="Sun L."/>
            <person name="Yuan J."/>
            <person name="Sun Y."/>
            <person name="Gao Y."/>
            <person name="Zhang L."/>
            <person name="Li S."/>
            <person name="Dai H."/>
            <person name="Hamel J.F."/>
            <person name="Liu C."/>
            <person name="Yu Y."/>
            <person name="Liu S."/>
            <person name="Lin W."/>
            <person name="Guo K."/>
            <person name="Jin S."/>
            <person name="Xu P."/>
            <person name="Storey K.B."/>
            <person name="Huan P."/>
            <person name="Zhang T."/>
            <person name="Zhou Y."/>
            <person name="Zhang J."/>
            <person name="Lin C."/>
            <person name="Li X."/>
            <person name="Xing L."/>
            <person name="Huo D."/>
            <person name="Sun M."/>
            <person name="Wang L."/>
            <person name="Mercier A."/>
            <person name="Li F."/>
            <person name="Yang H."/>
            <person name="Xiang J."/>
        </authorList>
    </citation>
    <scope>NUCLEOTIDE SEQUENCE [LARGE SCALE GENOMIC DNA]</scope>
    <source>
        <strain evidence="2">Shaxun</strain>
        <tissue evidence="2">Muscle</tissue>
    </source>
</reference>
<keyword evidence="2" id="KW-0808">Transferase</keyword>
<sequence length="362" mass="40999">MPKSAEDLIDILDSKISQIPQVVDQAREFVDVDLADEFLQIHKALKPAPKKDNPVRVLIVTNRRSGSSFLGQILNQNPGIFFNFEPLKLLEQKPGIYANQSVFLSLLLSCKFKQMPFLMDFYNKERLHRSGSLAFSSPPLCTLSVPVNSTNVRQCDKLHPTFAASVCARYSHTAAKLIRLYDISSLERLVTRNNLNLKIIHLVRDPRGILSSRSAAEKRTLNVDKGLEGEAGYLCRRIKSNLGLASSRPPWLEGRYMLVRYEDIAYDPEKWANQVYKFAGLGTVPSEVLSWIRTNTNVESTNVYSTSRNSKATAEAWRKAISFPVAKRIGEVCKDVLSLLKYQPLENKEELINMKRSVVNPW</sequence>
<dbReference type="OrthoDB" id="6138663at2759"/>
<dbReference type="Gene3D" id="3.40.50.300">
    <property type="entry name" value="P-loop containing nucleotide triphosphate hydrolases"/>
    <property type="match status" value="1"/>
</dbReference>
<proteinExistence type="predicted"/>
<comment type="caution">
    <text evidence="2">The sequence shown here is derived from an EMBL/GenBank/DDBJ whole genome shotgun (WGS) entry which is preliminary data.</text>
</comment>
<dbReference type="GO" id="GO:0001517">
    <property type="term" value="F:N-acetylglucosamine 6-O-sulfotransferase activity"/>
    <property type="evidence" value="ECO:0007669"/>
    <property type="project" value="TreeGrafter"/>
</dbReference>
<evidence type="ECO:0000313" key="3">
    <source>
        <dbReference type="Proteomes" id="UP000230750"/>
    </source>
</evidence>
<dbReference type="InterPro" id="IPR000863">
    <property type="entry name" value="Sulfotransferase_dom"/>
</dbReference>
<organism evidence="2 3">
    <name type="scientific">Stichopus japonicus</name>
    <name type="common">Sea cucumber</name>
    <dbReference type="NCBI Taxonomy" id="307972"/>
    <lineage>
        <taxon>Eukaryota</taxon>
        <taxon>Metazoa</taxon>
        <taxon>Echinodermata</taxon>
        <taxon>Eleutherozoa</taxon>
        <taxon>Echinozoa</taxon>
        <taxon>Holothuroidea</taxon>
        <taxon>Aspidochirotacea</taxon>
        <taxon>Aspidochirotida</taxon>
        <taxon>Stichopodidae</taxon>
        <taxon>Apostichopus</taxon>
    </lineage>
</organism>
<dbReference type="Pfam" id="PF00685">
    <property type="entry name" value="Sulfotransfer_1"/>
    <property type="match status" value="1"/>
</dbReference>
<dbReference type="GO" id="GO:0006044">
    <property type="term" value="P:N-acetylglucosamine metabolic process"/>
    <property type="evidence" value="ECO:0007669"/>
    <property type="project" value="TreeGrafter"/>
</dbReference>
<evidence type="ECO:0000259" key="1">
    <source>
        <dbReference type="Pfam" id="PF00685"/>
    </source>
</evidence>
<dbReference type="AlphaFoldDB" id="A0A2G8KTW7"/>
<dbReference type="EMBL" id="MRZV01000373">
    <property type="protein sequence ID" value="PIK51444.1"/>
    <property type="molecule type" value="Genomic_DNA"/>
</dbReference>
<dbReference type="GO" id="GO:0006790">
    <property type="term" value="P:sulfur compound metabolic process"/>
    <property type="evidence" value="ECO:0007669"/>
    <property type="project" value="TreeGrafter"/>
</dbReference>
<dbReference type="Proteomes" id="UP000230750">
    <property type="component" value="Unassembled WGS sequence"/>
</dbReference>
<gene>
    <name evidence="2" type="ORF">BSL78_11683</name>
</gene>
<dbReference type="PANTHER" id="PTHR10704:SF44">
    <property type="entry name" value="LD35051P-RELATED"/>
    <property type="match status" value="1"/>
</dbReference>
<accession>A0A2G8KTW7</accession>
<dbReference type="InterPro" id="IPR051135">
    <property type="entry name" value="Gal/GlcNAc/GalNAc_ST"/>
</dbReference>
<dbReference type="STRING" id="307972.A0A2G8KTW7"/>
<evidence type="ECO:0000313" key="2">
    <source>
        <dbReference type="EMBL" id="PIK51444.1"/>
    </source>
</evidence>
<protein>
    <submittedName>
        <fullName evidence="2">Putative carbohydrate sulfotransferase 1-like</fullName>
    </submittedName>
</protein>
<dbReference type="InterPro" id="IPR027417">
    <property type="entry name" value="P-loop_NTPase"/>
</dbReference>
<dbReference type="PANTHER" id="PTHR10704">
    <property type="entry name" value="CARBOHYDRATE SULFOTRANSFERASE"/>
    <property type="match status" value="1"/>
</dbReference>
<dbReference type="SUPFAM" id="SSF52540">
    <property type="entry name" value="P-loop containing nucleoside triphosphate hydrolases"/>
    <property type="match status" value="1"/>
</dbReference>
<keyword evidence="3" id="KW-1185">Reference proteome</keyword>
<feature type="domain" description="Sulfotransferase" evidence="1">
    <location>
        <begin position="56"/>
        <end position="338"/>
    </location>
</feature>
<name>A0A2G8KTW7_STIJA</name>